<gene>
    <name evidence="1" type="ORF">GTP44_17115</name>
</gene>
<evidence type="ECO:0000313" key="1">
    <source>
        <dbReference type="EMBL" id="MYM83668.1"/>
    </source>
</evidence>
<evidence type="ECO:0000313" key="2">
    <source>
        <dbReference type="Proteomes" id="UP000474565"/>
    </source>
</evidence>
<dbReference type="Proteomes" id="UP000474565">
    <property type="component" value="Unassembled WGS sequence"/>
</dbReference>
<organism evidence="1 2">
    <name type="scientific">Duganella lactea</name>
    <dbReference type="NCBI Taxonomy" id="2692173"/>
    <lineage>
        <taxon>Bacteria</taxon>
        <taxon>Pseudomonadati</taxon>
        <taxon>Pseudomonadota</taxon>
        <taxon>Betaproteobacteria</taxon>
        <taxon>Burkholderiales</taxon>
        <taxon>Oxalobacteraceae</taxon>
        <taxon>Telluria group</taxon>
        <taxon>Duganella</taxon>
    </lineage>
</organism>
<proteinExistence type="predicted"/>
<name>A0A6L8MQY0_9BURK</name>
<dbReference type="EMBL" id="WWCP01000022">
    <property type="protein sequence ID" value="MYM83668.1"/>
    <property type="molecule type" value="Genomic_DNA"/>
</dbReference>
<comment type="caution">
    <text evidence="1">The sequence shown here is derived from an EMBL/GenBank/DDBJ whole genome shotgun (WGS) entry which is preliminary data.</text>
</comment>
<sequence>MAAIGLIASGAVVAHESPAKYGDIVKSASDLSVELSNSDGKTALYMRDHDEDVAMGGATGALTGLAAINFPDSKTLSLRFAVR</sequence>
<protein>
    <submittedName>
        <fullName evidence="1">Uncharacterized protein</fullName>
    </submittedName>
</protein>
<dbReference type="AlphaFoldDB" id="A0A6L8MQY0"/>
<accession>A0A6L8MQY0</accession>
<reference evidence="1 2" key="1">
    <citation type="submission" date="2019-12" db="EMBL/GenBank/DDBJ databases">
        <title>Novel species isolated from a subtropical stream in China.</title>
        <authorList>
            <person name="Lu H."/>
        </authorList>
    </citation>
    <scope>NUCLEOTIDE SEQUENCE [LARGE SCALE GENOMIC DNA]</scope>
    <source>
        <strain evidence="1 2">FT50W</strain>
    </source>
</reference>